<protein>
    <submittedName>
        <fullName evidence="1">Uncharacterized protein</fullName>
    </submittedName>
</protein>
<accession>A0ACC2V029</accession>
<evidence type="ECO:0000313" key="1">
    <source>
        <dbReference type="EMBL" id="KAJ9092066.1"/>
    </source>
</evidence>
<keyword evidence="2" id="KW-1185">Reference proteome</keyword>
<comment type="caution">
    <text evidence="1">The sequence shown here is derived from an EMBL/GenBank/DDBJ whole genome shotgun (WGS) entry which is preliminary data.</text>
</comment>
<dbReference type="Proteomes" id="UP001241377">
    <property type="component" value="Unassembled WGS sequence"/>
</dbReference>
<name>A0ACC2V029_9TREE</name>
<gene>
    <name evidence="1" type="ORF">QFC19_008840</name>
</gene>
<dbReference type="EMBL" id="JASBWR010000139">
    <property type="protein sequence ID" value="KAJ9092066.1"/>
    <property type="molecule type" value="Genomic_DNA"/>
</dbReference>
<proteinExistence type="predicted"/>
<organism evidence="1 2">
    <name type="scientific">Naganishia cerealis</name>
    <dbReference type="NCBI Taxonomy" id="610337"/>
    <lineage>
        <taxon>Eukaryota</taxon>
        <taxon>Fungi</taxon>
        <taxon>Dikarya</taxon>
        <taxon>Basidiomycota</taxon>
        <taxon>Agaricomycotina</taxon>
        <taxon>Tremellomycetes</taxon>
        <taxon>Filobasidiales</taxon>
        <taxon>Filobasidiaceae</taxon>
        <taxon>Naganishia</taxon>
    </lineage>
</organism>
<evidence type="ECO:0000313" key="2">
    <source>
        <dbReference type="Proteomes" id="UP001241377"/>
    </source>
</evidence>
<reference evidence="1" key="1">
    <citation type="submission" date="2023-04" db="EMBL/GenBank/DDBJ databases">
        <title>Draft Genome sequencing of Naganishia species isolated from polar environments using Oxford Nanopore Technology.</title>
        <authorList>
            <person name="Leo P."/>
            <person name="Venkateswaran K."/>
        </authorList>
    </citation>
    <scope>NUCLEOTIDE SEQUENCE</scope>
    <source>
        <strain evidence="1">MNA-CCFEE 5261</strain>
    </source>
</reference>
<sequence length="437" mass="46372">MRLITYLGFLFVGNLSIVLASAASLHLLPRSNNGNTGPAKGHLHDQSWTNWVSTWAAMPQLAEPANLPPPPFNGTAAVFVDTSIRQSLKVTAGGSSFRLRFSNVFGVNNLDITAVTVARPGNGSVGTTSVDSSTLTAVTFSGNSNFSVPNGAQVVSDPISWPVSDDGTLSITTYLATGQLGFSTTSHPGSRTSSYLLSGNHVNDEDFVGGVRTDHWYFLSGVEVVANDENLGAIALVGDSLTDGRGSTTNGNDRWPDQFFELIKTAKKPLSVLNQAAGGNRVLADGLGPNALGRIDRDVLAQTGVNWAILFEGVNDIGTAAPNAAEQNATVARVIAAYQQIATRLHAQRKYAYIATITPFGNNSYDDGYYRENSRQAINAWIRNNSVFDAVLDFDAAVRDPANTTRILPSFDSGDGLHMNPAGYGAIAASIPLDLFC</sequence>